<sequence>MRSFLPLAVVAATAAITASPAAAAPTVSGEFPVTGRPGQLVLGPDGNTWVVLLDGPDDLARITPGGSVTFYRDARLDGAVGITAGADGRLWMTQPGRVVSFSTADPVGSATSFPALAIGGPERIISDDTGVLWTASGENVVSITTAGVVRSFRVAGMAARGIAFGGDRRLWIVDFGNGRIVATSRDGGTPEFFPVGGNPQEVAAGPGTQVAYTNQGATPHEIGRIDAPTVSRLVVDRTDPFGITRGLDDAYWIANFTGHDLTRLATDGTITRLGGFTPLSGPRWIATGAGGTLWVSLQAINRVALVTGLEAPIVVPPRVEPPIVVPPRVEPPRAADTTRPVLRKLGVSGRPRAGARAVSVGYTLSEPATIAARLSRKTRGKLHQGRCVEPNRRLRRARDCFRWVAKTAVTVKRAPAGVGSIVLQPRRGRLTAGTYRVVLSVTDAAGNRAADRTVTITLKAARRR</sequence>
<dbReference type="PANTHER" id="PTHR40274">
    <property type="entry name" value="VIRGINIAMYCIN B LYASE"/>
    <property type="match status" value="1"/>
</dbReference>
<keyword evidence="3" id="KW-1185">Reference proteome</keyword>
<gene>
    <name evidence="2" type="ORF">R7226_22760</name>
</gene>
<feature type="signal peptide" evidence="1">
    <location>
        <begin position="1"/>
        <end position="23"/>
    </location>
</feature>
<feature type="chain" id="PRO_5045725583" description="SMP-30/Gluconolactonase/LRE-like region domain-containing protein" evidence="1">
    <location>
        <begin position="24"/>
        <end position="464"/>
    </location>
</feature>
<dbReference type="Gene3D" id="2.60.40.10">
    <property type="entry name" value="Immunoglobulins"/>
    <property type="match status" value="1"/>
</dbReference>
<dbReference type="Proteomes" id="UP001284601">
    <property type="component" value="Unassembled WGS sequence"/>
</dbReference>
<dbReference type="SUPFAM" id="SSF63829">
    <property type="entry name" value="Calcium-dependent phosphotriesterase"/>
    <property type="match status" value="1"/>
</dbReference>
<dbReference type="PANTHER" id="PTHR40274:SF3">
    <property type="entry name" value="VIRGINIAMYCIN B LYASE"/>
    <property type="match status" value="1"/>
</dbReference>
<evidence type="ECO:0008006" key="4">
    <source>
        <dbReference type="Google" id="ProtNLM"/>
    </source>
</evidence>
<dbReference type="InterPro" id="IPR051344">
    <property type="entry name" value="Vgb"/>
</dbReference>
<proteinExistence type="predicted"/>
<reference evidence="2 3" key="2">
    <citation type="submission" date="2023-10" db="EMBL/GenBank/DDBJ databases">
        <authorList>
            <person name="Han X.F."/>
        </authorList>
    </citation>
    <scope>NUCLEOTIDE SEQUENCE [LARGE SCALE GENOMIC DNA]</scope>
    <source>
        <strain evidence="2 3">KCTC 39840</strain>
    </source>
</reference>
<dbReference type="Gene3D" id="2.130.10.10">
    <property type="entry name" value="YVTN repeat-like/Quinoprotein amine dehydrogenase"/>
    <property type="match status" value="2"/>
</dbReference>
<keyword evidence="1" id="KW-0732">Signal</keyword>
<comment type="caution">
    <text evidence="2">The sequence shown here is derived from an EMBL/GenBank/DDBJ whole genome shotgun (WGS) entry which is preliminary data.</text>
</comment>
<accession>A0ABU4HV49</accession>
<dbReference type="InterPro" id="IPR015943">
    <property type="entry name" value="WD40/YVTN_repeat-like_dom_sf"/>
</dbReference>
<evidence type="ECO:0000313" key="3">
    <source>
        <dbReference type="Proteomes" id="UP001284601"/>
    </source>
</evidence>
<reference evidence="3" key="1">
    <citation type="submission" date="2023-07" db="EMBL/GenBank/DDBJ databases">
        <title>Conexibacter stalactiti sp. nov., isolated from stalactites in a lava cave and emended description of the genus Conexibacter.</title>
        <authorList>
            <person name="Lee S.D."/>
        </authorList>
    </citation>
    <scope>NUCLEOTIDE SEQUENCE [LARGE SCALE GENOMIC DNA]</scope>
    <source>
        <strain evidence="3">KCTC 39840</strain>
    </source>
</reference>
<evidence type="ECO:0000256" key="1">
    <source>
        <dbReference type="SAM" id="SignalP"/>
    </source>
</evidence>
<dbReference type="EMBL" id="JAWSTH010000077">
    <property type="protein sequence ID" value="MDW5597186.1"/>
    <property type="molecule type" value="Genomic_DNA"/>
</dbReference>
<evidence type="ECO:0000313" key="2">
    <source>
        <dbReference type="EMBL" id="MDW5597186.1"/>
    </source>
</evidence>
<dbReference type="Pfam" id="PF24684">
    <property type="entry name" value="Vgb_lyase"/>
    <property type="match status" value="1"/>
</dbReference>
<protein>
    <recommendedName>
        <fullName evidence="4">SMP-30/Gluconolactonase/LRE-like region domain-containing protein</fullName>
    </recommendedName>
</protein>
<name>A0ABU4HV49_9ACTN</name>
<dbReference type="RefSeq" id="WP_318599651.1">
    <property type="nucleotide sequence ID" value="NZ_JAWSTH010000077.1"/>
</dbReference>
<dbReference type="InterPro" id="IPR013783">
    <property type="entry name" value="Ig-like_fold"/>
</dbReference>
<organism evidence="2 3">
    <name type="scientific">Conexibacter stalactiti</name>
    <dbReference type="NCBI Taxonomy" id="1940611"/>
    <lineage>
        <taxon>Bacteria</taxon>
        <taxon>Bacillati</taxon>
        <taxon>Actinomycetota</taxon>
        <taxon>Thermoleophilia</taxon>
        <taxon>Solirubrobacterales</taxon>
        <taxon>Conexibacteraceae</taxon>
        <taxon>Conexibacter</taxon>
    </lineage>
</organism>